<feature type="region of interest" description="Disordered" evidence="1">
    <location>
        <begin position="75"/>
        <end position="97"/>
    </location>
</feature>
<comment type="caution">
    <text evidence="2">The sequence shown here is derived from an EMBL/GenBank/DDBJ whole genome shotgun (WGS) entry which is preliminary data.</text>
</comment>
<proteinExistence type="predicted"/>
<dbReference type="EMBL" id="SRPW01001532">
    <property type="protein sequence ID" value="KAG6000400.1"/>
    <property type="molecule type" value="Genomic_DNA"/>
</dbReference>
<feature type="region of interest" description="Disordered" evidence="1">
    <location>
        <begin position="1"/>
        <end position="41"/>
    </location>
</feature>
<reference evidence="2" key="1">
    <citation type="journal article" date="2020" name="bioRxiv">
        <title>Whole genome comparisons of ergot fungi reveals the divergence and evolution of species within the genus Claviceps are the result of varying mechanisms driving genome evolution and host range expansion.</title>
        <authorList>
            <person name="Wyka S.A."/>
            <person name="Mondo S.J."/>
            <person name="Liu M."/>
            <person name="Dettman J."/>
            <person name="Nalam V."/>
            <person name="Broders K.D."/>
        </authorList>
    </citation>
    <scope>NUCLEOTIDE SEQUENCE</scope>
    <source>
        <strain evidence="2">CCC 602</strain>
    </source>
</reference>
<evidence type="ECO:0000313" key="2">
    <source>
        <dbReference type="EMBL" id="KAG6000400.1"/>
    </source>
</evidence>
<protein>
    <submittedName>
        <fullName evidence="2">Uncharacterized protein</fullName>
    </submittedName>
</protein>
<evidence type="ECO:0000256" key="1">
    <source>
        <dbReference type="SAM" id="MobiDB-lite"/>
    </source>
</evidence>
<sequence length="359" mass="38564">MASFARSFKPPAALLSPRRRPGMTGRTLSNSSELSLGPSAVSAHQTDYFVDHAVTSAPNSLLSLSPACGPVSALEEGPQSIAGSPDLSSNSSRAHRSNPIAIEIPKPRRNFSSGPTCTPPPPEPLSARGDLPGAYFPLHEDPRERVRRPHPFASESAHLHQNWLSDSMTMQTERARSSHGFMSSSVTHSSTPVSSYIAPGFHDAPLPLGKYYPTNYEQQHPRHDVSKSLHSTFAAPSSASSSVKSDLAPQARAELRRSESPQMEMRRRMQQYQRDMVAQATMVLGATTRTASPGVSLNGLPIKDIWLSGSMPNKPLSPRLHPLGSPGPVTPMELESSGRTCFDVAAKSPSKSGLAPPRA</sequence>
<accession>A0A9P7NA12</accession>
<feature type="compositionally biased region" description="Low complexity" evidence="1">
    <location>
        <begin position="231"/>
        <end position="248"/>
    </location>
</feature>
<dbReference type="AlphaFoldDB" id="A0A9P7NA12"/>
<gene>
    <name evidence="2" type="ORF">E4U43_001611</name>
</gene>
<name>A0A9P7NA12_9HYPO</name>
<dbReference type="Proteomes" id="UP000748025">
    <property type="component" value="Unassembled WGS sequence"/>
</dbReference>
<feature type="compositionally biased region" description="Basic and acidic residues" evidence="1">
    <location>
        <begin position="253"/>
        <end position="265"/>
    </location>
</feature>
<feature type="region of interest" description="Disordered" evidence="1">
    <location>
        <begin position="218"/>
        <end position="265"/>
    </location>
</feature>
<feature type="region of interest" description="Disordered" evidence="1">
    <location>
        <begin position="317"/>
        <end position="336"/>
    </location>
</feature>
<evidence type="ECO:0000313" key="3">
    <source>
        <dbReference type="Proteomes" id="UP000748025"/>
    </source>
</evidence>
<organism evidence="2 3">
    <name type="scientific">Claviceps pusilla</name>
    <dbReference type="NCBI Taxonomy" id="123648"/>
    <lineage>
        <taxon>Eukaryota</taxon>
        <taxon>Fungi</taxon>
        <taxon>Dikarya</taxon>
        <taxon>Ascomycota</taxon>
        <taxon>Pezizomycotina</taxon>
        <taxon>Sordariomycetes</taxon>
        <taxon>Hypocreomycetidae</taxon>
        <taxon>Hypocreales</taxon>
        <taxon>Clavicipitaceae</taxon>
        <taxon>Claviceps</taxon>
    </lineage>
</organism>
<dbReference type="OrthoDB" id="5403157at2759"/>
<keyword evidence="3" id="KW-1185">Reference proteome</keyword>